<accession>A0ABV5Z3W6</accession>
<evidence type="ECO:0000259" key="1">
    <source>
        <dbReference type="Pfam" id="PF00884"/>
    </source>
</evidence>
<evidence type="ECO:0000313" key="3">
    <source>
        <dbReference type="Proteomes" id="UP001589740"/>
    </source>
</evidence>
<dbReference type="Proteomes" id="UP001589740">
    <property type="component" value="Unassembled WGS sequence"/>
</dbReference>
<organism evidence="2 3">
    <name type="scientific">Salinicoccus siamensis</name>
    <dbReference type="NCBI Taxonomy" id="381830"/>
    <lineage>
        <taxon>Bacteria</taxon>
        <taxon>Bacillati</taxon>
        <taxon>Bacillota</taxon>
        <taxon>Bacilli</taxon>
        <taxon>Bacillales</taxon>
        <taxon>Staphylococcaceae</taxon>
        <taxon>Salinicoccus</taxon>
    </lineage>
</organism>
<feature type="domain" description="Sulfatase N-terminal" evidence="1">
    <location>
        <begin position="10"/>
        <end position="227"/>
    </location>
</feature>
<reference evidence="2 3" key="1">
    <citation type="submission" date="2024-09" db="EMBL/GenBank/DDBJ databases">
        <authorList>
            <person name="Sun Q."/>
            <person name="Mori K."/>
        </authorList>
    </citation>
    <scope>NUCLEOTIDE SEQUENCE [LARGE SCALE GENOMIC DNA]</scope>
    <source>
        <strain evidence="2 3">JCM 12822</strain>
    </source>
</reference>
<evidence type="ECO:0000313" key="2">
    <source>
        <dbReference type="EMBL" id="MFB9860803.1"/>
    </source>
</evidence>
<dbReference type="RefSeq" id="WP_380570378.1">
    <property type="nucleotide sequence ID" value="NZ_JBHMAH010000015.1"/>
</dbReference>
<dbReference type="InterPro" id="IPR017850">
    <property type="entry name" value="Alkaline_phosphatase_core_sf"/>
</dbReference>
<gene>
    <name evidence="2" type="ORF">ACFFLE_06715</name>
</gene>
<name>A0ABV5Z3W6_9STAP</name>
<dbReference type="Gene3D" id="3.40.720.10">
    <property type="entry name" value="Alkaline Phosphatase, subunit A"/>
    <property type="match status" value="1"/>
</dbReference>
<dbReference type="InterPro" id="IPR000917">
    <property type="entry name" value="Sulfatase_N"/>
</dbReference>
<dbReference type="Pfam" id="PF00884">
    <property type="entry name" value="Sulfatase"/>
    <property type="match status" value="1"/>
</dbReference>
<sequence>MSLELHQQPTVTSPYIEYFEKSSGSSSILTLVEQNAVIHPYTYSLYNRVDVYDKMGVSKLFSQEDMSDLEKLKGTGRASDRYLTDLVDKKMDDYRMLNVMSMQNHSPYSPGVLEDITYEPVLKPGILSEEPTASKYGDYIEYAKSYFRQLVKTDSAIEKLIADMEDKKYDVNLIFYGDHAPSFLRGKGAQLQGHTNQAPYFIYQNHDRGDTSDADLLSPMFLVPKLLADGQYKTTPYYYMLVLLYQKGVTGITSSGAYIGDAFVPDEALGEDIKVLVSDYRNVSYNRYFDKNSIGRPFFNKQF</sequence>
<protein>
    <submittedName>
        <fullName evidence="2">Sulfatase-like hydrolase/transferase</fullName>
    </submittedName>
</protein>
<dbReference type="EMBL" id="JBHMAH010000015">
    <property type="protein sequence ID" value="MFB9860803.1"/>
    <property type="molecule type" value="Genomic_DNA"/>
</dbReference>
<keyword evidence="3" id="KW-1185">Reference proteome</keyword>
<proteinExistence type="predicted"/>
<comment type="caution">
    <text evidence="2">The sequence shown here is derived from an EMBL/GenBank/DDBJ whole genome shotgun (WGS) entry which is preliminary data.</text>
</comment>
<dbReference type="SUPFAM" id="SSF53649">
    <property type="entry name" value="Alkaline phosphatase-like"/>
    <property type="match status" value="1"/>
</dbReference>